<feature type="region of interest" description="Disordered" evidence="1">
    <location>
        <begin position="64"/>
        <end position="96"/>
    </location>
</feature>
<keyword evidence="2" id="KW-0472">Membrane</keyword>
<evidence type="ECO:0000313" key="4">
    <source>
        <dbReference type="Proteomes" id="UP000279968"/>
    </source>
</evidence>
<keyword evidence="2" id="KW-0812">Transmembrane</keyword>
<dbReference type="RefSeq" id="WP_120783057.1">
    <property type="nucleotide sequence ID" value="NZ_JBHLUP010000005.1"/>
</dbReference>
<evidence type="ECO:0000256" key="2">
    <source>
        <dbReference type="SAM" id="Phobius"/>
    </source>
</evidence>
<keyword evidence="2" id="KW-1133">Transmembrane helix</keyword>
<feature type="region of interest" description="Disordered" evidence="1">
    <location>
        <begin position="1"/>
        <end position="25"/>
    </location>
</feature>
<gene>
    <name evidence="3" type="ORF">D7193_30145</name>
</gene>
<evidence type="ECO:0000256" key="1">
    <source>
        <dbReference type="SAM" id="MobiDB-lite"/>
    </source>
</evidence>
<reference evidence="3 4" key="1">
    <citation type="journal article" date="2015" name="Int. J. Syst. Evol. Microbiol.">
        <title>Micromonospora costi sp. nov., isolated from a leaf of Costus speciosus.</title>
        <authorList>
            <person name="Thawai C."/>
        </authorList>
    </citation>
    <scope>NUCLEOTIDE SEQUENCE [LARGE SCALE GENOMIC DNA]</scope>
    <source>
        <strain evidence="3 4">CS1-12</strain>
    </source>
</reference>
<comment type="caution">
    <text evidence="3">The sequence shown here is derived from an EMBL/GenBank/DDBJ whole genome shotgun (WGS) entry which is preliminary data.</text>
</comment>
<keyword evidence="4" id="KW-1185">Reference proteome</keyword>
<name>A0A3A9ZPM5_9ACTN</name>
<evidence type="ECO:0000313" key="3">
    <source>
        <dbReference type="EMBL" id="RKN50121.1"/>
    </source>
</evidence>
<sequence>MTQQQFPPPDGVKPDAPGIENPQPIGTGRKPLGWIVGGGVLVLLLCLGAGGALLATTDDGETAKQSRAASPATPTAPVATAAPTTAVAAPTTTEPAPLPVYATPTKNDFKLKVKILRKQCFGSAGCNVTYRIDVTYTGDGDLDPSKTYEVTYQVKGAEDPIINTFEVTGDSASVQEEEMASTKRSGDKLTAAVTDVTEF</sequence>
<dbReference type="Proteomes" id="UP000279968">
    <property type="component" value="Unassembled WGS sequence"/>
</dbReference>
<feature type="compositionally biased region" description="Pro residues" evidence="1">
    <location>
        <begin position="1"/>
        <end position="11"/>
    </location>
</feature>
<feature type="compositionally biased region" description="Low complexity" evidence="1">
    <location>
        <begin position="68"/>
        <end position="95"/>
    </location>
</feature>
<accession>A0A3A9ZPM5</accession>
<dbReference type="AlphaFoldDB" id="A0A3A9ZPM5"/>
<proteinExistence type="predicted"/>
<protein>
    <submittedName>
        <fullName evidence="3">Uncharacterized protein</fullName>
    </submittedName>
</protein>
<dbReference type="EMBL" id="RBAN01000008">
    <property type="protein sequence ID" value="RKN50121.1"/>
    <property type="molecule type" value="Genomic_DNA"/>
</dbReference>
<feature type="transmembrane region" description="Helical" evidence="2">
    <location>
        <begin position="32"/>
        <end position="55"/>
    </location>
</feature>
<organism evidence="3 4">
    <name type="scientific">Micromonospora costi</name>
    <dbReference type="NCBI Taxonomy" id="1530042"/>
    <lineage>
        <taxon>Bacteria</taxon>
        <taxon>Bacillati</taxon>
        <taxon>Actinomycetota</taxon>
        <taxon>Actinomycetes</taxon>
        <taxon>Micromonosporales</taxon>
        <taxon>Micromonosporaceae</taxon>
        <taxon>Micromonospora</taxon>
    </lineage>
</organism>